<comment type="caution">
    <text evidence="1">The sequence shown here is derived from an EMBL/GenBank/DDBJ whole genome shotgun (WGS) entry which is preliminary data.</text>
</comment>
<evidence type="ECO:0000313" key="2">
    <source>
        <dbReference type="Proteomes" id="UP000003094"/>
    </source>
</evidence>
<evidence type="ECO:0000313" key="1">
    <source>
        <dbReference type="EMBL" id="EFU42824.1"/>
    </source>
</evidence>
<proteinExistence type="predicted"/>
<sequence>MMGMGDKRSRYSECAIMMIGVGTPGVYRQLCSLCKESSAVNGTGAVRGAGAVQGTIMNEAQLGGHNMALYGETACCYRKN</sequence>
<gene>
    <name evidence="1" type="ORF">PVOR_06300</name>
</gene>
<reference evidence="1 2" key="1">
    <citation type="journal article" date="2010" name="BMC Genomics">
        <title>Genome sequence of the pattern forming Paenibacillus vortex bacterium reveals potential for thriving in complex environments.</title>
        <authorList>
            <person name="Sirota-Madi A."/>
            <person name="Olender T."/>
            <person name="Helman Y."/>
            <person name="Ingham C."/>
            <person name="Brainis I."/>
            <person name="Roth D."/>
            <person name="Hagi E."/>
            <person name="Brodsky L."/>
            <person name="Leshkowitz D."/>
            <person name="Galatenko V."/>
            <person name="Nikolaev V."/>
            <person name="Mugasimangalam R.C."/>
            <person name="Bransburg-Zabary S."/>
            <person name="Gutnick D.L."/>
            <person name="Lancet D."/>
            <person name="Ben-Jacob E."/>
        </authorList>
    </citation>
    <scope>NUCLEOTIDE SEQUENCE [LARGE SCALE GENOMIC DNA]</scope>
    <source>
        <strain evidence="1 2">V453</strain>
    </source>
</reference>
<dbReference type="AlphaFoldDB" id="A0A2R9SZN7"/>
<dbReference type="EMBL" id="ADHJ01000012">
    <property type="protein sequence ID" value="EFU42824.1"/>
    <property type="molecule type" value="Genomic_DNA"/>
</dbReference>
<organism evidence="1 2">
    <name type="scientific">Paenibacillus vortex V453</name>
    <dbReference type="NCBI Taxonomy" id="715225"/>
    <lineage>
        <taxon>Bacteria</taxon>
        <taxon>Bacillati</taxon>
        <taxon>Bacillota</taxon>
        <taxon>Bacilli</taxon>
        <taxon>Bacillales</taxon>
        <taxon>Paenibacillaceae</taxon>
        <taxon>Paenibacillus</taxon>
    </lineage>
</organism>
<keyword evidence="2" id="KW-1185">Reference proteome</keyword>
<name>A0A2R9SZN7_9BACL</name>
<protein>
    <submittedName>
        <fullName evidence="1">Uncharacterized protein</fullName>
    </submittedName>
</protein>
<accession>A0A2R9SZN7</accession>
<dbReference type="Proteomes" id="UP000003094">
    <property type="component" value="Unassembled WGS sequence"/>
</dbReference>
<dbReference type="KEGG" id="pvo:PVOR_06300"/>